<sequence length="564" mass="64127">MINNQITTASYSVFTNKGAFALLLGSGISSAAGIPTGWAIALKLIEQIARNNNESPLPTADQWYRNYFGAEPDYSDILAKLTISPEERLNLLRPFIEPTRGEFENGEKRPTKAHRQIAQLVAQGYIRVIITTNFDRLIETALIDLGVAPSVISNPNQIDNVIPLIHSKVTIFKINGDYLDTKFLNVKEELTAYDPRLAEQLRFIFENFGLVTCGWSATWDLALLDILKSANKFRYSNYFTHLYTADPGLQDIAGTRQGQLIQIRDADSFFSDLYENVEALERNDTMHPATPAIVLSKIKKFIVKEEHLISLSDLLHDITEDCYSRIHRIKPGKINDVVAQYQLDMDLILTAMTNSAFWSKAYQYPIILNIIRRIFAGNASSQLSAETSRVPALLLRYACGISCLASNNFNLLKELCNLRVKYHQNNFYSLTDVTNQWWVLNSESLKKAYGNNYKMPQSMLISEILRPYFQNLIPGDEDYKYQFQIYELLISLKHHQNDSNSTIGFPQGSYSYDREESAYKYVSDQLLLGDESQLIMSGLFSSISDLNNLFGSYKEKISGRYDPN</sequence>
<keyword evidence="2" id="KW-1185">Reference proteome</keyword>
<evidence type="ECO:0000313" key="2">
    <source>
        <dbReference type="Proteomes" id="UP000294850"/>
    </source>
</evidence>
<gene>
    <name evidence="1" type="ORF">E0F88_16440</name>
</gene>
<reference evidence="1 2" key="1">
    <citation type="submission" date="2019-03" db="EMBL/GenBank/DDBJ databases">
        <title>Dyadobacter AR-3-6 sp. nov., isolated from arctic soil.</title>
        <authorList>
            <person name="Chaudhary D.K."/>
        </authorList>
    </citation>
    <scope>NUCLEOTIDE SEQUENCE [LARGE SCALE GENOMIC DNA]</scope>
    <source>
        <strain evidence="1 2">AR-3-6</strain>
    </source>
</reference>
<evidence type="ECO:0000313" key="1">
    <source>
        <dbReference type="EMBL" id="TDE14774.1"/>
    </source>
</evidence>
<proteinExistence type="predicted"/>
<dbReference type="SUPFAM" id="SSF52467">
    <property type="entry name" value="DHS-like NAD/FAD-binding domain"/>
    <property type="match status" value="1"/>
</dbReference>
<dbReference type="Proteomes" id="UP000294850">
    <property type="component" value="Unassembled WGS sequence"/>
</dbReference>
<dbReference type="InterPro" id="IPR029035">
    <property type="entry name" value="DHS-like_NAD/FAD-binding_dom"/>
</dbReference>
<dbReference type="Gene3D" id="3.40.50.1220">
    <property type="entry name" value="TPP-binding domain"/>
    <property type="match status" value="1"/>
</dbReference>
<dbReference type="EMBL" id="SMFL01000005">
    <property type="protein sequence ID" value="TDE14774.1"/>
    <property type="molecule type" value="Genomic_DNA"/>
</dbReference>
<dbReference type="Pfam" id="PF13289">
    <property type="entry name" value="SIR2_2"/>
    <property type="match status" value="1"/>
</dbReference>
<protein>
    <submittedName>
        <fullName evidence="1">Uncharacterized protein</fullName>
    </submittedName>
</protein>
<name>A0A4R5DR64_9BACT</name>
<dbReference type="RefSeq" id="WP_131959358.1">
    <property type="nucleotide sequence ID" value="NZ_SMFL01000005.1"/>
</dbReference>
<dbReference type="OrthoDB" id="530017at2"/>
<comment type="caution">
    <text evidence="1">The sequence shown here is derived from an EMBL/GenBank/DDBJ whole genome shotgun (WGS) entry which is preliminary data.</text>
</comment>
<dbReference type="AlphaFoldDB" id="A0A4R5DR64"/>
<accession>A0A4R5DR64</accession>
<organism evidence="1 2">
    <name type="scientific">Dyadobacter psychrotolerans</name>
    <dbReference type="NCBI Taxonomy" id="2541721"/>
    <lineage>
        <taxon>Bacteria</taxon>
        <taxon>Pseudomonadati</taxon>
        <taxon>Bacteroidota</taxon>
        <taxon>Cytophagia</taxon>
        <taxon>Cytophagales</taxon>
        <taxon>Spirosomataceae</taxon>
        <taxon>Dyadobacter</taxon>
    </lineage>
</organism>